<gene>
    <name evidence="1" type="ORF">GCM10011396_01000</name>
</gene>
<evidence type="ECO:0000313" key="2">
    <source>
        <dbReference type="Proteomes" id="UP000637423"/>
    </source>
</evidence>
<dbReference type="AlphaFoldDB" id="A0A916XAU3"/>
<dbReference type="Proteomes" id="UP000637423">
    <property type="component" value="Unassembled WGS sequence"/>
</dbReference>
<name>A0A916XAU3_9BURK</name>
<dbReference type="EMBL" id="BMED01000001">
    <property type="protein sequence ID" value="GGC58002.1"/>
    <property type="molecule type" value="Genomic_DNA"/>
</dbReference>
<sequence>MNSEIATSPIVFDTAILTPYSLLARRQASERPATLMTEPKKPIAKCRTDGSVRAAVPWLD</sequence>
<reference evidence="1" key="2">
    <citation type="submission" date="2020-09" db="EMBL/GenBank/DDBJ databases">
        <authorList>
            <person name="Sun Q."/>
            <person name="Zhou Y."/>
        </authorList>
    </citation>
    <scope>NUCLEOTIDE SEQUENCE</scope>
    <source>
        <strain evidence="1">CGMCC 1.10998</strain>
    </source>
</reference>
<evidence type="ECO:0000313" key="1">
    <source>
        <dbReference type="EMBL" id="GGC58002.1"/>
    </source>
</evidence>
<reference evidence="1" key="1">
    <citation type="journal article" date="2014" name="Int. J. Syst. Evol. Microbiol.">
        <title>Complete genome sequence of Corynebacterium casei LMG S-19264T (=DSM 44701T), isolated from a smear-ripened cheese.</title>
        <authorList>
            <consortium name="US DOE Joint Genome Institute (JGI-PGF)"/>
            <person name="Walter F."/>
            <person name="Albersmeier A."/>
            <person name="Kalinowski J."/>
            <person name="Ruckert C."/>
        </authorList>
    </citation>
    <scope>NUCLEOTIDE SEQUENCE</scope>
    <source>
        <strain evidence="1">CGMCC 1.10998</strain>
    </source>
</reference>
<comment type="caution">
    <text evidence="1">The sequence shown here is derived from an EMBL/GenBank/DDBJ whole genome shotgun (WGS) entry which is preliminary data.</text>
</comment>
<accession>A0A916XAU3</accession>
<organism evidence="1 2">
    <name type="scientific">Undibacterium terreum</name>
    <dbReference type="NCBI Taxonomy" id="1224302"/>
    <lineage>
        <taxon>Bacteria</taxon>
        <taxon>Pseudomonadati</taxon>
        <taxon>Pseudomonadota</taxon>
        <taxon>Betaproteobacteria</taxon>
        <taxon>Burkholderiales</taxon>
        <taxon>Oxalobacteraceae</taxon>
        <taxon>Undibacterium</taxon>
    </lineage>
</organism>
<proteinExistence type="predicted"/>
<keyword evidence="2" id="KW-1185">Reference proteome</keyword>
<protein>
    <submittedName>
        <fullName evidence="1">Uncharacterized protein</fullName>
    </submittedName>
</protein>